<keyword evidence="3" id="KW-1185">Reference proteome</keyword>
<dbReference type="PANTHER" id="PTHR40628:SF1">
    <property type="entry name" value="CHROMO DOMAIN-CONTAINING PROTEIN"/>
    <property type="match status" value="1"/>
</dbReference>
<accession>A0ABY6UF38</accession>
<gene>
    <name evidence="2" type="ORF">CLO192961_LOCUS268395</name>
</gene>
<evidence type="ECO:0000313" key="3">
    <source>
        <dbReference type="Proteomes" id="UP000766486"/>
    </source>
</evidence>
<evidence type="ECO:0000259" key="1">
    <source>
        <dbReference type="Pfam" id="PF22936"/>
    </source>
</evidence>
<dbReference type="PANTHER" id="PTHR40628">
    <property type="entry name" value="CHROMO DOMAIN-CONTAINING PROTEIN"/>
    <property type="match status" value="1"/>
</dbReference>
<comment type="caution">
    <text evidence="2">The sequence shown here is derived from an EMBL/GenBank/DDBJ whole genome shotgun (WGS) entry which is preliminary data.</text>
</comment>
<dbReference type="EMBL" id="CABFNS010000811">
    <property type="protein sequence ID" value="VUC29824.1"/>
    <property type="molecule type" value="Genomic_DNA"/>
</dbReference>
<organism evidence="2 3">
    <name type="scientific">Bionectria ochroleuca</name>
    <name type="common">Gliocladium roseum</name>
    <dbReference type="NCBI Taxonomy" id="29856"/>
    <lineage>
        <taxon>Eukaryota</taxon>
        <taxon>Fungi</taxon>
        <taxon>Dikarya</taxon>
        <taxon>Ascomycota</taxon>
        <taxon>Pezizomycotina</taxon>
        <taxon>Sordariomycetes</taxon>
        <taxon>Hypocreomycetidae</taxon>
        <taxon>Hypocreales</taxon>
        <taxon>Bionectriaceae</taxon>
        <taxon>Clonostachys</taxon>
    </lineage>
</organism>
<reference evidence="2 3" key="1">
    <citation type="submission" date="2019-06" db="EMBL/GenBank/DDBJ databases">
        <authorList>
            <person name="Broberg M."/>
        </authorList>
    </citation>
    <scope>NUCLEOTIDE SEQUENCE [LARGE SCALE GENOMIC DNA]</scope>
</reference>
<protein>
    <recommendedName>
        <fullName evidence="1">Retrovirus-related Pol polyprotein from transposon TNT 1-94-like beta-barrel domain-containing protein</fullName>
    </recommendedName>
</protein>
<dbReference type="Pfam" id="PF22936">
    <property type="entry name" value="Pol_BBD"/>
    <property type="match status" value="1"/>
</dbReference>
<proteinExistence type="predicted"/>
<evidence type="ECO:0000313" key="2">
    <source>
        <dbReference type="EMBL" id="VUC29824.1"/>
    </source>
</evidence>
<name>A0ABY6UF38_BIOOC</name>
<feature type="domain" description="Retrovirus-related Pol polyprotein from transposon TNT 1-94-like beta-barrel" evidence="1">
    <location>
        <begin position="16"/>
        <end position="95"/>
    </location>
</feature>
<dbReference type="Proteomes" id="UP000766486">
    <property type="component" value="Unassembled WGS sequence"/>
</dbReference>
<dbReference type="InterPro" id="IPR054722">
    <property type="entry name" value="PolX-like_BBD"/>
</dbReference>
<sequence>MTPPKREEDPLPCPSWILSTGTNIHVAKDRSWFADDYTPVQSFVQSHVGGRLPVIGIGTVNLPTKVAANKTGPTSHGTMRLENVLHAPSALCNIVGTPVFDSYHAELSLSRRVFKDPATGRQVAFCKPDTPLYEIRLSDPPIGPKLRWIKGDYGSSVNFMLSYGLKFYKDEDCEEAQAIADALTMDDSDDSDIDLTDSEHSYQDPVLETNYLFSPKQVQWLEGKYCTTENFLRAEDLSPLDGAGCEDARTRARALMAEAGIADEDPDACWLREDDTLNDATDRIFSLSELRFVRCWYISSKNYMAIHGYDATNEADCKEAQARIEDEMKNEDERGGE</sequence>